<protein>
    <submittedName>
        <fullName evidence="1">Uncharacterized protein</fullName>
    </submittedName>
</protein>
<gene>
    <name evidence="1" type="ORF">KT99_17051</name>
</gene>
<proteinExistence type="predicted"/>
<organism evidence="1 2">
    <name type="scientific">Shewanella benthica KT99</name>
    <dbReference type="NCBI Taxonomy" id="314608"/>
    <lineage>
        <taxon>Bacteria</taxon>
        <taxon>Pseudomonadati</taxon>
        <taxon>Pseudomonadota</taxon>
        <taxon>Gammaproteobacteria</taxon>
        <taxon>Alteromonadales</taxon>
        <taxon>Shewanellaceae</taxon>
        <taxon>Shewanella</taxon>
    </lineage>
</organism>
<evidence type="ECO:0000313" key="2">
    <source>
        <dbReference type="Proteomes" id="UP000005839"/>
    </source>
</evidence>
<dbReference type="AlphaFoldDB" id="A9D690"/>
<name>A9D690_9GAMM</name>
<dbReference type="EMBL" id="ABIC01000011">
    <property type="protein sequence ID" value="EDQ01224.1"/>
    <property type="molecule type" value="Genomic_DNA"/>
</dbReference>
<reference evidence="1 2" key="1">
    <citation type="submission" date="2007-10" db="EMBL/GenBank/DDBJ databases">
        <authorList>
            <person name="Yayanos A."/>
            <person name="Ferriera S."/>
            <person name="Johnson J."/>
            <person name="Kravitz S."/>
            <person name="Halpern A."/>
            <person name="Remington K."/>
            <person name="Beeson K."/>
            <person name="Tran B."/>
            <person name="Rogers Y.-H."/>
            <person name="Friedman R."/>
            <person name="Venter J.C."/>
        </authorList>
    </citation>
    <scope>NUCLEOTIDE SEQUENCE [LARGE SCALE GENOMIC DNA]</scope>
    <source>
        <strain evidence="1 2">KT99</strain>
    </source>
</reference>
<comment type="caution">
    <text evidence="1">The sequence shown here is derived from an EMBL/GenBank/DDBJ whole genome shotgun (WGS) entry which is preliminary data.</text>
</comment>
<sequence>MEIKDDKVFYTEAQLSQCIEIPIYTVTDGLNKFVKFKGLLTEGFEGTPSTLMGI</sequence>
<keyword evidence="2" id="KW-1185">Reference proteome</keyword>
<evidence type="ECO:0000313" key="1">
    <source>
        <dbReference type="EMBL" id="EDQ01224.1"/>
    </source>
</evidence>
<dbReference type="Proteomes" id="UP000005839">
    <property type="component" value="Unassembled WGS sequence"/>
</dbReference>
<accession>A9D690</accession>